<dbReference type="InterPro" id="IPR012340">
    <property type="entry name" value="NA-bd_OB-fold"/>
</dbReference>
<sequence length="533" mass="60432">MQQEDERRILKNIVNLKTVDPIELAYYFIQEELFDFSDIDQIKNYNPDSKDNRWRGFAPLLFDCGPRAYETLLLALEQRNYTELAMSIRTTQSSAPKKCVDAENRKCLIESLQSELDEKNKKIQQLENELRVGQTVEISPSNDGDHQHQSSSSQLEISSPNDVETSSQSIVSNYGTRSQSYQILPLNQALAKRGDENVTVRVMLVEVRELSREPKFMMGVTVADESQGCKLILYNDKYEERISNASHSLLITNAINKQSHLVVTSRTVISIGPKFKIPPAVLGILKERHQTIKTAMLSPEKKVVSVQGKISKINVSPCKKQLYNRIESFALVTIKDSTAPVNVSLWGPVSENIQKGQVLSLENVKVKLFNNEKQLTNTPTSTVKVISNEQLSQLSEDEEEEENLKSGTIIGLIEVEPYSSCPVMQCRNKKLKTAEKDGMLMCPKHGQLVAPEAAHLYMYARFHVQTSDDRICALVAFLPILRLLLEAKAKKLNLTFNKQILERDISSTLPYYFHFHEKNGIIESVCPKRRIQS</sequence>
<evidence type="ECO:0000256" key="2">
    <source>
        <dbReference type="SAM" id="MobiDB-lite"/>
    </source>
</evidence>
<accession>A0ABD3TIC9</accession>
<protein>
    <submittedName>
        <fullName evidence="3">Uncharacterized protein</fullName>
    </submittedName>
</protein>
<dbReference type="SUPFAM" id="SSF50249">
    <property type="entry name" value="Nucleic acid-binding proteins"/>
    <property type="match status" value="1"/>
</dbReference>
<dbReference type="InterPro" id="IPR011029">
    <property type="entry name" value="DEATH-like_dom_sf"/>
</dbReference>
<reference evidence="3 4" key="1">
    <citation type="submission" date="2024-11" db="EMBL/GenBank/DDBJ databases">
        <title>Chromosome-level genome assembly of the freshwater bivalve Anodonta woodiana.</title>
        <authorList>
            <person name="Chen X."/>
        </authorList>
    </citation>
    <scope>NUCLEOTIDE SEQUENCE [LARGE SCALE GENOMIC DNA]</scope>
    <source>
        <strain evidence="3">MN2024</strain>
        <tissue evidence="3">Gills</tissue>
    </source>
</reference>
<evidence type="ECO:0000256" key="1">
    <source>
        <dbReference type="SAM" id="Coils"/>
    </source>
</evidence>
<comment type="caution">
    <text evidence="3">The sequence shown here is derived from an EMBL/GenBank/DDBJ whole genome shotgun (WGS) entry which is preliminary data.</text>
</comment>
<dbReference type="Gene3D" id="2.40.50.140">
    <property type="entry name" value="Nucleic acid-binding proteins"/>
    <property type="match status" value="1"/>
</dbReference>
<keyword evidence="4" id="KW-1185">Reference proteome</keyword>
<organism evidence="3 4">
    <name type="scientific">Sinanodonta woodiana</name>
    <name type="common">Chinese pond mussel</name>
    <name type="synonym">Anodonta woodiana</name>
    <dbReference type="NCBI Taxonomy" id="1069815"/>
    <lineage>
        <taxon>Eukaryota</taxon>
        <taxon>Metazoa</taxon>
        <taxon>Spiralia</taxon>
        <taxon>Lophotrochozoa</taxon>
        <taxon>Mollusca</taxon>
        <taxon>Bivalvia</taxon>
        <taxon>Autobranchia</taxon>
        <taxon>Heteroconchia</taxon>
        <taxon>Palaeoheterodonta</taxon>
        <taxon>Unionida</taxon>
        <taxon>Unionoidea</taxon>
        <taxon>Unionidae</taxon>
        <taxon>Unioninae</taxon>
        <taxon>Sinanodonta</taxon>
    </lineage>
</organism>
<dbReference type="Proteomes" id="UP001634394">
    <property type="component" value="Unassembled WGS sequence"/>
</dbReference>
<feature type="compositionally biased region" description="Polar residues" evidence="2">
    <location>
        <begin position="155"/>
        <end position="169"/>
    </location>
</feature>
<dbReference type="AlphaFoldDB" id="A0ABD3TIC9"/>
<name>A0ABD3TIC9_SINWO</name>
<gene>
    <name evidence="3" type="ORF">ACJMK2_021369</name>
</gene>
<feature type="coiled-coil region" evidence="1">
    <location>
        <begin position="102"/>
        <end position="136"/>
    </location>
</feature>
<dbReference type="Gene3D" id="1.10.533.10">
    <property type="entry name" value="Death Domain, Fas"/>
    <property type="match status" value="1"/>
</dbReference>
<feature type="region of interest" description="Disordered" evidence="2">
    <location>
        <begin position="137"/>
        <end position="169"/>
    </location>
</feature>
<proteinExistence type="predicted"/>
<evidence type="ECO:0000313" key="3">
    <source>
        <dbReference type="EMBL" id="KAL3835908.1"/>
    </source>
</evidence>
<dbReference type="EMBL" id="JBJQND010000018">
    <property type="protein sequence ID" value="KAL3835908.1"/>
    <property type="molecule type" value="Genomic_DNA"/>
</dbReference>
<evidence type="ECO:0000313" key="4">
    <source>
        <dbReference type="Proteomes" id="UP001634394"/>
    </source>
</evidence>
<keyword evidence="1" id="KW-0175">Coiled coil</keyword>